<keyword evidence="3" id="KW-1185">Reference proteome</keyword>
<dbReference type="AlphaFoldDB" id="A0A7Z7HQD5"/>
<evidence type="ECO:0000313" key="3">
    <source>
        <dbReference type="Proteomes" id="UP000242886"/>
    </source>
</evidence>
<dbReference type="Proteomes" id="UP000242886">
    <property type="component" value="Chromosome SDENCHOL"/>
</dbReference>
<accession>A0A7Z7HQD5</accession>
<reference evidence="2" key="1">
    <citation type="submission" date="2017-03" db="EMBL/GenBank/DDBJ databases">
        <authorList>
            <consortium name="AG Boll"/>
        </authorList>
    </citation>
    <scope>NUCLEOTIDE SEQUENCE [LARGE SCALE GENOMIC DNA]</scope>
    <source>
        <strain evidence="2">Chol</strain>
    </source>
</reference>
<protein>
    <recommendedName>
        <fullName evidence="4">VCBS repeat-containing protein</fullName>
    </recommendedName>
</protein>
<sequence length="363" mass="39359">MKIDSYSLDFASQHAASSSHTLRESLRAWSGDQRPDFEGNARQPRTAAVTVISEAALAAQAADQARQTAQIPESGEAQAMRDGLESIEKDPRLLLIRQMVKMLTGEDIKVFSAADLQTTATDTASISAASQAGQAPARAGYGIEYERHEIRSETEQTTFQAAGVIRTSDGKEINFQLNLQMQRSYHEESHVSLRSGDAVPVRKDPLVINFNGSAAELQSQRFSFDLEGDGRQEQIALLGANSGYLALDLDRNGKIDSGKELFGVESGNGFADLAQYDDDGNGWIDENDAIYDQLRVWTPEADGGGKLATLREKQVGALYLGSQATPFELRDQANQSLGGVRSSGIWLSENGQVGSLQQIDLTV</sequence>
<organism evidence="2 3">
    <name type="scientific">Sterolibacterium denitrificans</name>
    <dbReference type="NCBI Taxonomy" id="157592"/>
    <lineage>
        <taxon>Bacteria</taxon>
        <taxon>Pseudomonadati</taxon>
        <taxon>Pseudomonadota</taxon>
        <taxon>Betaproteobacteria</taxon>
        <taxon>Nitrosomonadales</taxon>
        <taxon>Sterolibacteriaceae</taxon>
        <taxon>Sterolibacterium</taxon>
    </lineage>
</organism>
<dbReference type="PANTHER" id="PTHR39431">
    <property type="entry name" value="FRPA/C-RELATED PROTEIN"/>
    <property type="match status" value="1"/>
</dbReference>
<evidence type="ECO:0000313" key="2">
    <source>
        <dbReference type="EMBL" id="SMB24854.1"/>
    </source>
</evidence>
<gene>
    <name evidence="2" type="ORF">SDENCHOL_11156</name>
</gene>
<proteinExistence type="predicted"/>
<dbReference type="RefSeq" id="WP_154716376.1">
    <property type="nucleotide sequence ID" value="NZ_LT837803.1"/>
</dbReference>
<dbReference type="EMBL" id="LT837803">
    <property type="protein sequence ID" value="SMB24854.1"/>
    <property type="molecule type" value="Genomic_DNA"/>
</dbReference>
<dbReference type="PANTHER" id="PTHR39431:SF1">
    <property type="entry name" value="FRPA_C-RELATED PROTEIN"/>
    <property type="match status" value="1"/>
</dbReference>
<name>A0A7Z7HQD5_9PROT</name>
<evidence type="ECO:0000256" key="1">
    <source>
        <dbReference type="SAM" id="MobiDB-lite"/>
    </source>
</evidence>
<feature type="region of interest" description="Disordered" evidence="1">
    <location>
        <begin position="1"/>
        <end position="44"/>
    </location>
</feature>
<evidence type="ECO:0008006" key="4">
    <source>
        <dbReference type="Google" id="ProtNLM"/>
    </source>
</evidence>